<gene>
    <name evidence="1" type="ORF">BU25DRAFT_62280</name>
</gene>
<keyword evidence="2" id="KW-1185">Reference proteome</keyword>
<dbReference type="EMBL" id="MU006717">
    <property type="protein sequence ID" value="KAF2627371.1"/>
    <property type="molecule type" value="Genomic_DNA"/>
</dbReference>
<sequence length="58" mass="6784">MPSKGLCAILPSMPSSSRAYDSVECYLQERRLARERQRKRHKIVLIGCHGYILFSFQR</sequence>
<protein>
    <submittedName>
        <fullName evidence="1">Uncharacterized protein</fullName>
    </submittedName>
</protein>
<accession>A0ACB6RZP5</accession>
<evidence type="ECO:0000313" key="1">
    <source>
        <dbReference type="EMBL" id="KAF2627371.1"/>
    </source>
</evidence>
<dbReference type="Proteomes" id="UP000799754">
    <property type="component" value="Unassembled WGS sequence"/>
</dbReference>
<reference evidence="1" key="1">
    <citation type="journal article" date="2020" name="Stud. Mycol.">
        <title>101 Dothideomycetes genomes: a test case for predicting lifestyles and emergence of pathogens.</title>
        <authorList>
            <person name="Haridas S."/>
            <person name="Albert R."/>
            <person name="Binder M."/>
            <person name="Bloem J."/>
            <person name="Labutti K."/>
            <person name="Salamov A."/>
            <person name="Andreopoulos B."/>
            <person name="Baker S."/>
            <person name="Barry K."/>
            <person name="Bills G."/>
            <person name="Bluhm B."/>
            <person name="Cannon C."/>
            <person name="Castanera R."/>
            <person name="Culley D."/>
            <person name="Daum C."/>
            <person name="Ezra D."/>
            <person name="Gonzalez J."/>
            <person name="Henrissat B."/>
            <person name="Kuo A."/>
            <person name="Liang C."/>
            <person name="Lipzen A."/>
            <person name="Lutzoni F."/>
            <person name="Magnuson J."/>
            <person name="Mondo S."/>
            <person name="Nolan M."/>
            <person name="Ohm R."/>
            <person name="Pangilinan J."/>
            <person name="Park H.-J."/>
            <person name="Ramirez L."/>
            <person name="Alfaro M."/>
            <person name="Sun H."/>
            <person name="Tritt A."/>
            <person name="Yoshinaga Y."/>
            <person name="Zwiers L.-H."/>
            <person name="Turgeon B."/>
            <person name="Goodwin S."/>
            <person name="Spatafora J."/>
            <person name="Crous P."/>
            <person name="Grigoriev I."/>
        </authorList>
    </citation>
    <scope>NUCLEOTIDE SEQUENCE</scope>
    <source>
        <strain evidence="1">CBS 525.71</strain>
    </source>
</reference>
<comment type="caution">
    <text evidence="1">The sequence shown here is derived from an EMBL/GenBank/DDBJ whole genome shotgun (WGS) entry which is preliminary data.</text>
</comment>
<name>A0ACB6RZP5_9PLEO</name>
<evidence type="ECO:0000313" key="2">
    <source>
        <dbReference type="Proteomes" id="UP000799754"/>
    </source>
</evidence>
<organism evidence="1 2">
    <name type="scientific">Macroventuria anomochaeta</name>
    <dbReference type="NCBI Taxonomy" id="301207"/>
    <lineage>
        <taxon>Eukaryota</taxon>
        <taxon>Fungi</taxon>
        <taxon>Dikarya</taxon>
        <taxon>Ascomycota</taxon>
        <taxon>Pezizomycotina</taxon>
        <taxon>Dothideomycetes</taxon>
        <taxon>Pleosporomycetidae</taxon>
        <taxon>Pleosporales</taxon>
        <taxon>Pleosporineae</taxon>
        <taxon>Didymellaceae</taxon>
        <taxon>Macroventuria</taxon>
    </lineage>
</organism>
<proteinExistence type="predicted"/>